<evidence type="ECO:0000259" key="1">
    <source>
        <dbReference type="Pfam" id="PF10703"/>
    </source>
</evidence>
<dbReference type="STRING" id="860235.AOZ06_31350"/>
<dbReference type="InterPro" id="IPR012674">
    <property type="entry name" value="Calycin"/>
</dbReference>
<organism evidence="3 4">
    <name type="scientific">Kibdelosporangium phytohabitans</name>
    <dbReference type="NCBI Taxonomy" id="860235"/>
    <lineage>
        <taxon>Bacteria</taxon>
        <taxon>Bacillati</taxon>
        <taxon>Actinomycetota</taxon>
        <taxon>Actinomycetes</taxon>
        <taxon>Pseudonocardiales</taxon>
        <taxon>Pseudonocardiaceae</taxon>
        <taxon>Kibdelosporangium</taxon>
    </lineage>
</organism>
<protein>
    <submittedName>
        <fullName evidence="3">Molybdenum cofactor biosynthesis protein F</fullName>
    </submittedName>
</protein>
<feature type="domain" description="MoaF C-terminal" evidence="2">
    <location>
        <begin position="143"/>
        <end position="252"/>
    </location>
</feature>
<dbReference type="InterPro" id="IPR024724">
    <property type="entry name" value="MoaF_N"/>
</dbReference>
<evidence type="ECO:0000313" key="3">
    <source>
        <dbReference type="EMBL" id="ALG15196.1"/>
    </source>
</evidence>
<dbReference type="Proteomes" id="UP000063699">
    <property type="component" value="Chromosome"/>
</dbReference>
<reference evidence="3 4" key="1">
    <citation type="submission" date="2015-07" db="EMBL/GenBank/DDBJ databases">
        <title>Genome sequencing of Kibdelosporangium phytohabitans.</title>
        <authorList>
            <person name="Qin S."/>
            <person name="Xing K."/>
        </authorList>
    </citation>
    <scope>NUCLEOTIDE SEQUENCE [LARGE SCALE GENOMIC DNA]</scope>
    <source>
        <strain evidence="3 4">KLBMP1111</strain>
    </source>
</reference>
<dbReference type="Pfam" id="PF10703">
    <property type="entry name" value="MoaF"/>
    <property type="match status" value="1"/>
</dbReference>
<dbReference type="InterPro" id="IPR035348">
    <property type="entry name" value="MoaF_C"/>
</dbReference>
<dbReference type="AlphaFoldDB" id="A0A0N9II67"/>
<dbReference type="Pfam" id="PF17409">
    <property type="entry name" value="MoaF_C"/>
    <property type="match status" value="1"/>
</dbReference>
<keyword evidence="4" id="KW-1185">Reference proteome</keyword>
<proteinExistence type="predicted"/>
<evidence type="ECO:0000313" key="4">
    <source>
        <dbReference type="Proteomes" id="UP000063699"/>
    </source>
</evidence>
<sequence>MSGETAPPDWKALDDFAAGIDGNRMQCTDALAGTSLTVSEDGRPGLHVDFRTLDELSWRRDDGTAGTDWYEAIEIRPDLYYLTITDSARPLDAKVMVVNRATGRTLTVESVIADAPTPGKPRVSQNFRPGVIKGAEVAGEQPSETRDLIGLRALYRYSPNHLYEHVYLSSERYAWQCLVGEQRGHGDVDLATTWRFAENLYVFTFREFIIPVAATWLYDMEALRTTGTFVGLSGDGRVMVAPGGAFITLLGRVTYADEQPV</sequence>
<accession>A0A0N9II67</accession>
<gene>
    <name evidence="3" type="ORF">AOZ06_31350</name>
</gene>
<dbReference type="Gene3D" id="2.40.128.20">
    <property type="match status" value="1"/>
</dbReference>
<dbReference type="KEGG" id="kphy:AOZ06_31350"/>
<dbReference type="EMBL" id="CP012752">
    <property type="protein sequence ID" value="ALG15196.1"/>
    <property type="molecule type" value="Genomic_DNA"/>
</dbReference>
<evidence type="ECO:0000259" key="2">
    <source>
        <dbReference type="Pfam" id="PF17409"/>
    </source>
</evidence>
<name>A0A0N9II67_9PSEU</name>
<feature type="domain" description="Molybdenum cofactor biosynthesis protein F N-terminal" evidence="1">
    <location>
        <begin position="9"/>
        <end position="114"/>
    </location>
</feature>
<dbReference type="OrthoDB" id="2560583at2"/>